<dbReference type="AlphaFoldDB" id="R6CBF5"/>
<protein>
    <submittedName>
        <fullName evidence="1">Uncharacterized protein</fullName>
    </submittedName>
</protein>
<dbReference type="Proteomes" id="UP000018362">
    <property type="component" value="Unassembled WGS sequence"/>
</dbReference>
<reference evidence="1" key="1">
    <citation type="submission" date="2012-11" db="EMBL/GenBank/DDBJ databases">
        <title>Dependencies among metagenomic species, viruses, plasmids and units of genetic variation.</title>
        <authorList>
            <person name="Nielsen H.B."/>
            <person name="Almeida M."/>
            <person name="Juncker A.S."/>
            <person name="Rasmussen S."/>
            <person name="Li J."/>
            <person name="Sunagawa S."/>
            <person name="Plichta D."/>
            <person name="Gautier L."/>
            <person name="Le Chatelier E."/>
            <person name="Peletier E."/>
            <person name="Bonde I."/>
            <person name="Nielsen T."/>
            <person name="Manichanh C."/>
            <person name="Arumugam M."/>
            <person name="Batto J."/>
            <person name="Santos M.B.Q.D."/>
            <person name="Blom N."/>
            <person name="Borruel N."/>
            <person name="Burgdorf K.S."/>
            <person name="Boumezbeur F."/>
            <person name="Casellas F."/>
            <person name="Dore J."/>
            <person name="Guarner F."/>
            <person name="Hansen T."/>
            <person name="Hildebrand F."/>
            <person name="Kaas R.S."/>
            <person name="Kennedy S."/>
            <person name="Kristiansen K."/>
            <person name="Kultima J.R."/>
            <person name="Leonard P."/>
            <person name="Levenez F."/>
            <person name="Lund O."/>
            <person name="Moumen B."/>
            <person name="Le Paslier D."/>
            <person name="Pons N."/>
            <person name="Pedersen O."/>
            <person name="Prifti E."/>
            <person name="Qin J."/>
            <person name="Raes J."/>
            <person name="Tap J."/>
            <person name="Tims S."/>
            <person name="Ussery D.W."/>
            <person name="Yamada T."/>
            <person name="MetaHit consortium"/>
            <person name="Renault P."/>
            <person name="Sicheritz-Ponten T."/>
            <person name="Bork P."/>
            <person name="Wang J."/>
            <person name="Brunak S."/>
            <person name="Ehrlich S.D."/>
        </authorList>
    </citation>
    <scope>NUCLEOTIDE SEQUENCE [LARGE SCALE GENOMIC DNA]</scope>
</reference>
<organism evidence="1 2">
    <name type="scientific">Phocaeicola coprocola CAG:162</name>
    <dbReference type="NCBI Taxonomy" id="1263040"/>
    <lineage>
        <taxon>Bacteria</taxon>
        <taxon>Pseudomonadati</taxon>
        <taxon>Bacteroidota</taxon>
        <taxon>Bacteroidia</taxon>
        <taxon>Bacteroidales</taxon>
        <taxon>Bacteroidaceae</taxon>
        <taxon>Phocaeicola</taxon>
    </lineage>
</organism>
<gene>
    <name evidence="1" type="ORF">BN509_01384</name>
</gene>
<dbReference type="RefSeq" id="WP_022125723.1">
    <property type="nucleotide sequence ID" value="NZ_FR880962.1"/>
</dbReference>
<name>R6CBF5_9BACT</name>
<dbReference type="EMBL" id="CBCJ010000042">
    <property type="protein sequence ID" value="CDA70244.1"/>
    <property type="molecule type" value="Genomic_DNA"/>
</dbReference>
<accession>R6CBF5</accession>
<comment type="caution">
    <text evidence="1">The sequence shown here is derived from an EMBL/GenBank/DDBJ whole genome shotgun (WGS) entry which is preliminary data.</text>
</comment>
<sequence length="103" mass="11701">MKHTKFITLTVGMFFALSSFGNTSEDPLKIVQKSILEDPLMEQVSRIAHHTVSTGLNAGDGYGEVWIRDFNTFIQVAMDVMPDQQVQECLNTFFIFREKVVTL</sequence>
<evidence type="ECO:0000313" key="1">
    <source>
        <dbReference type="EMBL" id="CDA70244.1"/>
    </source>
</evidence>
<proteinExistence type="predicted"/>
<evidence type="ECO:0000313" key="2">
    <source>
        <dbReference type="Proteomes" id="UP000018362"/>
    </source>
</evidence>